<reference evidence="1 2" key="1">
    <citation type="journal article" date="2015" name="Proc. Natl. Acad. Sci. U.S.A.">
        <title>The resurrection genome of Boea hygrometrica: A blueprint for survival of dehydration.</title>
        <authorList>
            <person name="Xiao L."/>
            <person name="Yang G."/>
            <person name="Zhang L."/>
            <person name="Yang X."/>
            <person name="Zhao S."/>
            <person name="Ji Z."/>
            <person name="Zhou Q."/>
            <person name="Hu M."/>
            <person name="Wang Y."/>
            <person name="Chen M."/>
            <person name="Xu Y."/>
            <person name="Jin H."/>
            <person name="Xiao X."/>
            <person name="Hu G."/>
            <person name="Bao F."/>
            <person name="Hu Y."/>
            <person name="Wan P."/>
            <person name="Li L."/>
            <person name="Deng X."/>
            <person name="Kuang T."/>
            <person name="Xiang C."/>
            <person name="Zhu J.K."/>
            <person name="Oliver M.J."/>
            <person name="He Y."/>
        </authorList>
    </citation>
    <scope>NUCLEOTIDE SEQUENCE [LARGE SCALE GENOMIC DNA]</scope>
    <source>
        <strain evidence="2">cv. XS01</strain>
    </source>
</reference>
<evidence type="ECO:0000313" key="1">
    <source>
        <dbReference type="EMBL" id="KZV33515.1"/>
    </source>
</evidence>
<organism evidence="1 2">
    <name type="scientific">Dorcoceras hygrometricum</name>
    <dbReference type="NCBI Taxonomy" id="472368"/>
    <lineage>
        <taxon>Eukaryota</taxon>
        <taxon>Viridiplantae</taxon>
        <taxon>Streptophyta</taxon>
        <taxon>Embryophyta</taxon>
        <taxon>Tracheophyta</taxon>
        <taxon>Spermatophyta</taxon>
        <taxon>Magnoliopsida</taxon>
        <taxon>eudicotyledons</taxon>
        <taxon>Gunneridae</taxon>
        <taxon>Pentapetalae</taxon>
        <taxon>asterids</taxon>
        <taxon>lamiids</taxon>
        <taxon>Lamiales</taxon>
        <taxon>Gesneriaceae</taxon>
        <taxon>Didymocarpoideae</taxon>
        <taxon>Trichosporeae</taxon>
        <taxon>Loxocarpinae</taxon>
        <taxon>Dorcoceras</taxon>
    </lineage>
</organism>
<accession>A0A2Z7BHB1</accession>
<name>A0A2Z7BHB1_9LAMI</name>
<protein>
    <submittedName>
        <fullName evidence="1">Uncharacterized protein</fullName>
    </submittedName>
</protein>
<dbReference type="Proteomes" id="UP000250235">
    <property type="component" value="Unassembled WGS sequence"/>
</dbReference>
<evidence type="ECO:0000313" key="2">
    <source>
        <dbReference type="Proteomes" id="UP000250235"/>
    </source>
</evidence>
<dbReference type="EMBL" id="KV005758">
    <property type="protein sequence ID" value="KZV33515.1"/>
    <property type="molecule type" value="Genomic_DNA"/>
</dbReference>
<keyword evidence="2" id="KW-1185">Reference proteome</keyword>
<sequence length="70" mass="8335">MVGDGKRESFDEDEVREALSIVYNRNQTRVDIEICGLSERWCPPETKVLEKRFLREFFETLDHFDDSSCF</sequence>
<gene>
    <name evidence="1" type="ORF">F511_38661</name>
</gene>
<proteinExistence type="predicted"/>
<dbReference type="AlphaFoldDB" id="A0A2Z7BHB1"/>